<dbReference type="AlphaFoldDB" id="A0AAU7FCF4"/>
<proteinExistence type="inferred from homology"/>
<evidence type="ECO:0000256" key="10">
    <source>
        <dbReference type="ARBA" id="ARBA00022801"/>
    </source>
</evidence>
<keyword evidence="11 19" id="KW-1133">Transmembrane helix</keyword>
<keyword evidence="8" id="KW-0949">S-adenosyl-L-methionine</keyword>
<evidence type="ECO:0000256" key="18">
    <source>
        <dbReference type="RuleBase" id="RU003794"/>
    </source>
</evidence>
<evidence type="ECO:0000256" key="3">
    <source>
        <dbReference type="ARBA" id="ARBA00022475"/>
    </source>
</evidence>
<evidence type="ECO:0000256" key="11">
    <source>
        <dbReference type="ARBA" id="ARBA00022989"/>
    </source>
</evidence>
<keyword evidence="10 18" id="KW-0378">Hydrolase</keyword>
<dbReference type="PRINTS" id="PR00864">
    <property type="entry name" value="PREPILNPTASE"/>
</dbReference>
<evidence type="ECO:0000256" key="4">
    <source>
        <dbReference type="ARBA" id="ARBA00022519"/>
    </source>
</evidence>
<evidence type="ECO:0000256" key="12">
    <source>
        <dbReference type="ARBA" id="ARBA00023136"/>
    </source>
</evidence>
<dbReference type="EC" id="3.4.23.43" evidence="15 18"/>
<feature type="transmembrane region" description="Helical" evidence="19">
    <location>
        <begin position="180"/>
        <end position="198"/>
    </location>
</feature>
<feature type="transmembrane region" description="Helical" evidence="19">
    <location>
        <begin position="6"/>
        <end position="30"/>
    </location>
</feature>
<evidence type="ECO:0000256" key="15">
    <source>
        <dbReference type="ARBA" id="ARBA00067082"/>
    </source>
</evidence>
<comment type="catalytic activity">
    <reaction evidence="14 18">
        <text>Typically cleaves a -Gly-|-Phe- bond to release an N-terminal, basic peptide of 5-8 residues from type IV prepilin, and then N-methylates the new N-terminal amino group, the methyl donor being S-adenosyl-L-methionine.</text>
        <dbReference type="EC" id="3.4.23.43"/>
    </reaction>
</comment>
<dbReference type="InterPro" id="IPR050882">
    <property type="entry name" value="Prepilin_peptidase/N-MTase"/>
</dbReference>
<feature type="transmembrane region" description="Helical" evidence="19">
    <location>
        <begin position="259"/>
        <end position="275"/>
    </location>
</feature>
<feature type="transmembrane region" description="Helical" evidence="19">
    <location>
        <begin position="152"/>
        <end position="168"/>
    </location>
</feature>
<keyword evidence="5 18" id="KW-0489">Methyltransferase</keyword>
<evidence type="ECO:0000256" key="5">
    <source>
        <dbReference type="ARBA" id="ARBA00022603"/>
    </source>
</evidence>
<dbReference type="InterPro" id="IPR010627">
    <property type="entry name" value="Prepilin_pept_A24_N"/>
</dbReference>
<dbReference type="Gene3D" id="1.20.120.1220">
    <property type="match status" value="1"/>
</dbReference>
<evidence type="ECO:0000256" key="9">
    <source>
        <dbReference type="ARBA" id="ARBA00022692"/>
    </source>
</evidence>
<evidence type="ECO:0000256" key="1">
    <source>
        <dbReference type="ARBA" id="ARBA00004429"/>
    </source>
</evidence>
<dbReference type="GO" id="GO:0032259">
    <property type="term" value="P:methylation"/>
    <property type="evidence" value="ECO:0007669"/>
    <property type="project" value="UniProtKB-KW"/>
</dbReference>
<evidence type="ECO:0000313" key="22">
    <source>
        <dbReference type="EMBL" id="XBM01735.1"/>
    </source>
</evidence>
<evidence type="ECO:0000259" key="21">
    <source>
        <dbReference type="Pfam" id="PF06750"/>
    </source>
</evidence>
<dbReference type="FunFam" id="1.20.120.1220:FF:000001">
    <property type="entry name" value="Type 4 prepilin-like proteins leader peptide-processing enzyme"/>
    <property type="match status" value="1"/>
</dbReference>
<keyword evidence="6 18" id="KW-0645">Protease</keyword>
<dbReference type="EMBL" id="CP157355">
    <property type="protein sequence ID" value="XBM01735.1"/>
    <property type="molecule type" value="Genomic_DNA"/>
</dbReference>
<dbReference type="Pfam" id="PF01478">
    <property type="entry name" value="Peptidase_A24"/>
    <property type="match status" value="1"/>
</dbReference>
<dbReference type="GO" id="GO:0008168">
    <property type="term" value="F:methyltransferase activity"/>
    <property type="evidence" value="ECO:0007669"/>
    <property type="project" value="UniProtKB-KW"/>
</dbReference>
<evidence type="ECO:0000256" key="2">
    <source>
        <dbReference type="ARBA" id="ARBA00005801"/>
    </source>
</evidence>
<dbReference type="GO" id="GO:0006465">
    <property type="term" value="P:signal peptide processing"/>
    <property type="evidence" value="ECO:0007669"/>
    <property type="project" value="TreeGrafter"/>
</dbReference>
<dbReference type="PANTHER" id="PTHR30487">
    <property type="entry name" value="TYPE 4 PREPILIN-LIKE PROTEINS LEADER PEPTIDE-PROCESSING ENZYME"/>
    <property type="match status" value="1"/>
</dbReference>
<dbReference type="PANTHER" id="PTHR30487:SF0">
    <property type="entry name" value="PREPILIN LEADER PEPTIDASE_N-METHYLTRANSFERASE-RELATED"/>
    <property type="match status" value="1"/>
</dbReference>
<evidence type="ECO:0000256" key="19">
    <source>
        <dbReference type="SAM" id="Phobius"/>
    </source>
</evidence>
<keyword evidence="9 18" id="KW-0812">Transmembrane</keyword>
<dbReference type="RefSeq" id="WP_348946009.1">
    <property type="nucleotide sequence ID" value="NZ_CP157355.1"/>
</dbReference>
<accession>A0AAU7FCF4</accession>
<evidence type="ECO:0000259" key="20">
    <source>
        <dbReference type="Pfam" id="PF01478"/>
    </source>
</evidence>
<keyword evidence="12 19" id="KW-0472">Membrane</keyword>
<reference evidence="22" key="1">
    <citation type="submission" date="2024-05" db="EMBL/GenBank/DDBJ databases">
        <authorList>
            <person name="Yang L."/>
            <person name="Pan L."/>
        </authorList>
    </citation>
    <scope>NUCLEOTIDE SEQUENCE</scope>
    <source>
        <strain evidence="22">FCG-7</strain>
    </source>
</reference>
<evidence type="ECO:0000256" key="6">
    <source>
        <dbReference type="ARBA" id="ARBA00022670"/>
    </source>
</evidence>
<gene>
    <name evidence="22" type="ORF">ABHF33_05530</name>
</gene>
<evidence type="ECO:0000256" key="14">
    <source>
        <dbReference type="ARBA" id="ARBA00050401"/>
    </source>
</evidence>
<evidence type="ECO:0000256" key="8">
    <source>
        <dbReference type="ARBA" id="ARBA00022691"/>
    </source>
</evidence>
<keyword evidence="13 18" id="KW-0511">Multifunctional enzyme</keyword>
<evidence type="ECO:0000256" key="16">
    <source>
        <dbReference type="ARBA" id="ARBA00071870"/>
    </source>
</evidence>
<comment type="subcellular location">
    <subcellularLocation>
        <location evidence="1">Cell inner membrane</location>
        <topology evidence="1">Multi-pass membrane protein</topology>
    </subcellularLocation>
    <subcellularLocation>
        <location evidence="18">Cell membrane</location>
        <topology evidence="18">Multi-pass membrane protein</topology>
    </subcellularLocation>
</comment>
<keyword evidence="4" id="KW-0997">Cell inner membrane</keyword>
<dbReference type="KEGG" id="cmav:ABHF33_05530"/>
<feature type="transmembrane region" description="Helical" evidence="19">
    <location>
        <begin position="124"/>
        <end position="146"/>
    </location>
</feature>
<evidence type="ECO:0000256" key="17">
    <source>
        <dbReference type="RuleBase" id="RU003793"/>
    </source>
</evidence>
<dbReference type="EC" id="2.1.1.-" evidence="18"/>
<comment type="function">
    <text evidence="18">Plays an essential role in type IV pili and type II pseudopili formation by proteolytically removing the leader sequence from substrate proteins and subsequently monomethylating the alpha-amino group of the newly exposed N-terminal phenylalanine.</text>
</comment>
<keyword evidence="3" id="KW-1003">Cell membrane</keyword>
<dbReference type="InterPro" id="IPR000045">
    <property type="entry name" value="Prepilin_IV_endopep_pep"/>
</dbReference>
<feature type="transmembrane region" description="Helical" evidence="19">
    <location>
        <begin position="218"/>
        <end position="247"/>
    </location>
</feature>
<dbReference type="Pfam" id="PF06750">
    <property type="entry name" value="A24_N_bact"/>
    <property type="match status" value="1"/>
</dbReference>
<protein>
    <recommendedName>
        <fullName evidence="16 18">Prepilin leader peptidase/N-methyltransferase</fullName>
        <ecNumber evidence="18">2.1.1.-</ecNumber>
        <ecNumber evidence="15 18">3.4.23.43</ecNumber>
    </recommendedName>
</protein>
<comment type="similarity">
    <text evidence="2 17">Belongs to the peptidase A24 family.</text>
</comment>
<dbReference type="GO" id="GO:0004190">
    <property type="term" value="F:aspartic-type endopeptidase activity"/>
    <property type="evidence" value="ECO:0007669"/>
    <property type="project" value="UniProtKB-EC"/>
</dbReference>
<feature type="domain" description="Prepilin peptidase A24 N-terminal" evidence="21">
    <location>
        <begin position="17"/>
        <end position="124"/>
    </location>
</feature>
<dbReference type="InterPro" id="IPR014032">
    <property type="entry name" value="Peptidase_A24A_bac"/>
</dbReference>
<evidence type="ECO:0000256" key="13">
    <source>
        <dbReference type="ARBA" id="ARBA00023268"/>
    </source>
</evidence>
<sequence>MLELIQTGIGLLVFTGLIGLFVGSFLNVVIHRLPIMMEREFRAECQNFAGTTTEQDQNDTYNLAIPRSACPKCQHQITALENIPVISWLALRGKCSNCKIPISIRYPLVELSTSLISIGLAWHFGYGLALLGALLFAWALIALILIDADTCLLPDSITLPLVWLGILFNTQGVYTTLPSAVYGAVAGYMSLWSIYWLFKLATGKEGMGYGDFKLLAALGAWLGAAMLPAIILLSSLSGAVIGLIMIAGAKRGWNKPMPFGPYLGIAGLLALIWGQDLSQALYGL</sequence>
<dbReference type="GO" id="GO:0005886">
    <property type="term" value="C:plasma membrane"/>
    <property type="evidence" value="ECO:0007669"/>
    <property type="project" value="UniProtKB-SubCell"/>
</dbReference>
<organism evidence="22">
    <name type="scientific">Chitinibacter mangrovi</name>
    <dbReference type="NCBI Taxonomy" id="3153927"/>
    <lineage>
        <taxon>Bacteria</taxon>
        <taxon>Pseudomonadati</taxon>
        <taxon>Pseudomonadota</taxon>
        <taxon>Betaproteobacteria</taxon>
        <taxon>Neisseriales</taxon>
        <taxon>Chitinibacteraceae</taxon>
        <taxon>Chitinibacter</taxon>
    </lineage>
</organism>
<evidence type="ECO:0000256" key="7">
    <source>
        <dbReference type="ARBA" id="ARBA00022679"/>
    </source>
</evidence>
<name>A0AAU7FCF4_9NEIS</name>
<keyword evidence="7 18" id="KW-0808">Transferase</keyword>
<feature type="domain" description="Prepilin type IV endopeptidase peptidase" evidence="20">
    <location>
        <begin position="134"/>
        <end position="243"/>
    </location>
</feature>